<dbReference type="EMBL" id="FR746099">
    <property type="protein sequence ID" value="CCC39814.1"/>
    <property type="molecule type" value="Genomic_DNA"/>
</dbReference>
<protein>
    <submittedName>
        <fullName evidence="2">Uncharacterized protein</fullName>
    </submittedName>
</protein>
<keyword evidence="1" id="KW-1133">Transmembrane helix</keyword>
<evidence type="ECO:0000313" key="3">
    <source>
        <dbReference type="Proteomes" id="UP000007954"/>
    </source>
</evidence>
<dbReference type="HOGENOM" id="CLU_1514590_0_0_2"/>
<gene>
    <name evidence="2" type="ordered locus">Hqrw_1898</name>
</gene>
<dbReference type="OrthoDB" id="307871at2157"/>
<evidence type="ECO:0000256" key="1">
    <source>
        <dbReference type="SAM" id="Phobius"/>
    </source>
</evidence>
<feature type="transmembrane region" description="Helical" evidence="1">
    <location>
        <begin position="55"/>
        <end position="76"/>
    </location>
</feature>
<dbReference type="AlphaFoldDB" id="G0LI94"/>
<accession>G0LI94</accession>
<dbReference type="Proteomes" id="UP000007954">
    <property type="component" value="Chromosome"/>
</dbReference>
<feature type="transmembrane region" description="Helical" evidence="1">
    <location>
        <begin position="12"/>
        <end position="35"/>
    </location>
</feature>
<proteinExistence type="predicted"/>
<dbReference type="KEGG" id="hwc:Hqrw_1898"/>
<reference evidence="2 3" key="1">
    <citation type="journal article" date="2011" name="PLoS ONE">
        <title>Haloquadratum walsbyi: limited diversity in a global pond.</title>
        <authorList>
            <person name="Dyall-Smith M."/>
            <person name="Pfeiffer F."/>
            <person name="Klee K."/>
            <person name="Palm P."/>
            <person name="Gross K."/>
            <person name="Schuster S.C."/>
            <person name="Rampp M."/>
            <person name="Oesterhelt D."/>
        </authorList>
    </citation>
    <scope>NUCLEOTIDE SEQUENCE [LARGE SCALE GENOMIC DNA]</scope>
    <source>
        <strain evidence="3">DSM 16854 / JCM 12705 / C23</strain>
    </source>
</reference>
<name>G0LI94_HALWC</name>
<feature type="transmembrane region" description="Helical" evidence="1">
    <location>
        <begin position="130"/>
        <end position="147"/>
    </location>
</feature>
<feature type="transmembrane region" description="Helical" evidence="1">
    <location>
        <begin position="153"/>
        <end position="172"/>
    </location>
</feature>
<sequence>MNVVIESLLEQLFAGPGVVRAVCAFFLGVGGGSAVQYHYGSQLKIALDRSMTQPFVAIIYGFIAFGLVSLAIVYTYTQLAQLNTGIGVVANILGIGGIVALVISLGTLTGGGFAVLGIGLSETLELTDPWVSLGFITGVAAIGWVVLPALIAAAVWGIPAAVGIGGSVRVWIHGPNR</sequence>
<organism evidence="2 3">
    <name type="scientific">Haloquadratum walsbyi (strain DSM 16854 / JCM 12705 / C23)</name>
    <dbReference type="NCBI Taxonomy" id="768065"/>
    <lineage>
        <taxon>Archaea</taxon>
        <taxon>Methanobacteriati</taxon>
        <taxon>Methanobacteriota</taxon>
        <taxon>Stenosarchaea group</taxon>
        <taxon>Halobacteria</taxon>
        <taxon>Halobacteriales</taxon>
        <taxon>Haloferacaceae</taxon>
        <taxon>Haloquadratum</taxon>
    </lineage>
</organism>
<evidence type="ECO:0000313" key="2">
    <source>
        <dbReference type="EMBL" id="CCC39814.1"/>
    </source>
</evidence>
<keyword evidence="1" id="KW-0472">Membrane</keyword>
<feature type="transmembrane region" description="Helical" evidence="1">
    <location>
        <begin position="88"/>
        <end position="118"/>
    </location>
</feature>
<keyword evidence="1" id="KW-0812">Transmembrane</keyword>